<reference evidence="2" key="1">
    <citation type="submission" date="2022-11" db="UniProtKB">
        <authorList>
            <consortium name="WormBaseParasite"/>
        </authorList>
    </citation>
    <scope>IDENTIFICATION</scope>
</reference>
<dbReference type="Proteomes" id="UP000887579">
    <property type="component" value="Unplaced"/>
</dbReference>
<organism evidence="1 2">
    <name type="scientific">Panagrolaimus sp. ES5</name>
    <dbReference type="NCBI Taxonomy" id="591445"/>
    <lineage>
        <taxon>Eukaryota</taxon>
        <taxon>Metazoa</taxon>
        <taxon>Ecdysozoa</taxon>
        <taxon>Nematoda</taxon>
        <taxon>Chromadorea</taxon>
        <taxon>Rhabditida</taxon>
        <taxon>Tylenchina</taxon>
        <taxon>Panagrolaimomorpha</taxon>
        <taxon>Panagrolaimoidea</taxon>
        <taxon>Panagrolaimidae</taxon>
        <taxon>Panagrolaimus</taxon>
    </lineage>
</organism>
<protein>
    <submittedName>
        <fullName evidence="2">Uncharacterized protein</fullName>
    </submittedName>
</protein>
<sequence>MDRNVYAESNSLSPESSSNVAFGIDGAALSSNSSSNAAVGIDSDSLRAPKNVNGLRAPCSSSIGSSNATNDDKSYGLRATSFEGLRAPSFEGLRAPSEVNNVESSRAENVVYGDGVEVETITEDETNAQQIPENSVPTQPEFMEVVIDESVEENAKNEIERLK</sequence>
<evidence type="ECO:0000313" key="2">
    <source>
        <dbReference type="WBParaSite" id="ES5_v2.g26979.t1"/>
    </source>
</evidence>
<evidence type="ECO:0000313" key="1">
    <source>
        <dbReference type="Proteomes" id="UP000887579"/>
    </source>
</evidence>
<proteinExistence type="predicted"/>
<dbReference type="WBParaSite" id="ES5_v2.g26979.t1">
    <property type="protein sequence ID" value="ES5_v2.g26979.t1"/>
    <property type="gene ID" value="ES5_v2.g26979"/>
</dbReference>
<name>A0AC34GB51_9BILA</name>
<accession>A0AC34GB51</accession>